<reference evidence="2" key="1">
    <citation type="journal article" date="2023" name="Nat. Plants">
        <title>Single-cell RNA sequencing provides a high-resolution roadmap for understanding the multicellular compartmentation of specialized metabolism.</title>
        <authorList>
            <person name="Sun S."/>
            <person name="Shen X."/>
            <person name="Li Y."/>
            <person name="Li Y."/>
            <person name="Wang S."/>
            <person name="Li R."/>
            <person name="Zhang H."/>
            <person name="Shen G."/>
            <person name="Guo B."/>
            <person name="Wei J."/>
            <person name="Xu J."/>
            <person name="St-Pierre B."/>
            <person name="Chen S."/>
            <person name="Sun C."/>
        </authorList>
    </citation>
    <scope>NUCLEOTIDE SEQUENCE [LARGE SCALE GENOMIC DNA]</scope>
</reference>
<evidence type="ECO:0000313" key="1">
    <source>
        <dbReference type="EMBL" id="KAI5648692.1"/>
    </source>
</evidence>
<sequence>MSIETRIFIMHLRRDLTIQKVSVSQVTKHIRTWHHRNWHLPDNLMFGARASKQYIGSTLSEDIMTYLGISLPRTAAQTQVFISLSVGKLNHFSSKLPHRNSTCRQKQREKKSSSSFRLPELINYSLQAARSKLGSSSLLTEFELAR</sequence>
<protein>
    <submittedName>
        <fullName evidence="1">Uncharacterized protein</fullName>
    </submittedName>
</protein>
<name>A0ACB9ZR50_CATRO</name>
<comment type="caution">
    <text evidence="1">The sequence shown here is derived from an EMBL/GenBank/DDBJ whole genome shotgun (WGS) entry which is preliminary data.</text>
</comment>
<gene>
    <name evidence="1" type="ORF">M9H77_34697</name>
</gene>
<keyword evidence="2" id="KW-1185">Reference proteome</keyword>
<organism evidence="1 2">
    <name type="scientific">Catharanthus roseus</name>
    <name type="common">Madagascar periwinkle</name>
    <name type="synonym">Vinca rosea</name>
    <dbReference type="NCBI Taxonomy" id="4058"/>
    <lineage>
        <taxon>Eukaryota</taxon>
        <taxon>Viridiplantae</taxon>
        <taxon>Streptophyta</taxon>
        <taxon>Embryophyta</taxon>
        <taxon>Tracheophyta</taxon>
        <taxon>Spermatophyta</taxon>
        <taxon>Magnoliopsida</taxon>
        <taxon>eudicotyledons</taxon>
        <taxon>Gunneridae</taxon>
        <taxon>Pentapetalae</taxon>
        <taxon>asterids</taxon>
        <taxon>lamiids</taxon>
        <taxon>Gentianales</taxon>
        <taxon>Apocynaceae</taxon>
        <taxon>Rauvolfioideae</taxon>
        <taxon>Vinceae</taxon>
        <taxon>Catharanthinae</taxon>
        <taxon>Catharanthus</taxon>
    </lineage>
</organism>
<proteinExistence type="predicted"/>
<dbReference type="EMBL" id="CM044708">
    <property type="protein sequence ID" value="KAI5648692.1"/>
    <property type="molecule type" value="Genomic_DNA"/>
</dbReference>
<evidence type="ECO:0000313" key="2">
    <source>
        <dbReference type="Proteomes" id="UP001060085"/>
    </source>
</evidence>
<accession>A0ACB9ZR50</accession>
<dbReference type="Proteomes" id="UP001060085">
    <property type="component" value="Linkage Group LG08"/>
</dbReference>